<dbReference type="SUPFAM" id="SSF52540">
    <property type="entry name" value="P-loop containing nucleoside triphosphate hydrolases"/>
    <property type="match status" value="1"/>
</dbReference>
<sequence>MRSSTPRETTLGELRTSGHVQRPVKAEIRHNLLARLKSGQARFPGVVGFDDTVLPHLERALIAGHDLVLLGERGQGKTRLIRTIAGLLDEWTPVVAGCEINDHPYAPVCVRCRRLAAEAGDDLPVAWKHRDERFGEKLATPDTSVGDLIGDVDPIKVAEGRTLGDPETVHYGLVPRTNRGVFAINELPDLAERIQVSLLNVLEERDVQIRGYALRLPLDVLLVASANPEDYTNRGRIITPLKDRFGAEIRTHYPLTLDTELDLIRQEADLPDFGGRPAEVPDHLIEVIARFTRLARESNAVDARSGVSARFALAGTETVAAGAVRRAAITGEDHAVARVADLPAVVPTLMGKVEFEVSEEGREQEVLEHLLRRATAETFRRSLGGADLAGLLDKFDAGEIVESGELVPAAELLRRVGPVPGLAKIMERLELAGESPGQAAAALEFALEGLFLTRRLSKDSTGAPGDGTATYRT</sequence>
<keyword evidence="3" id="KW-1185">Reference proteome</keyword>
<dbReference type="PANTHER" id="PTHR30267">
    <property type="entry name" value="PROTEIN KINASE PRKA"/>
    <property type="match status" value="1"/>
</dbReference>
<evidence type="ECO:0000259" key="1">
    <source>
        <dbReference type="Pfam" id="PF00158"/>
    </source>
</evidence>
<proteinExistence type="predicted"/>
<reference evidence="2 3" key="1">
    <citation type="submission" date="2021-07" db="EMBL/GenBank/DDBJ databases">
        <title>Actinomadura sp. PM05-2 isolated from lichen.</title>
        <authorList>
            <person name="Somphong A."/>
            <person name="Phongsopitanun W."/>
            <person name="Tanasupawat S."/>
            <person name="Peongsungnone V."/>
        </authorList>
    </citation>
    <scope>NUCLEOTIDE SEQUENCE [LARGE SCALE GENOMIC DNA]</scope>
    <source>
        <strain evidence="2 3">PM05-2</strain>
    </source>
</reference>
<protein>
    <submittedName>
        <fullName evidence="2">Sigma 54-interacting transcriptional regulator</fullName>
    </submittedName>
</protein>
<dbReference type="InterPro" id="IPR002078">
    <property type="entry name" value="Sigma_54_int"/>
</dbReference>
<dbReference type="Gene3D" id="3.40.50.300">
    <property type="entry name" value="P-loop containing nucleotide triphosphate hydrolases"/>
    <property type="match status" value="1"/>
</dbReference>
<accession>A0ABS7FMD9</accession>
<dbReference type="PANTHER" id="PTHR30267:SF2">
    <property type="entry name" value="PROTEIN PRKA"/>
    <property type="match status" value="1"/>
</dbReference>
<dbReference type="RefSeq" id="WP_220163346.1">
    <property type="nucleotide sequence ID" value="NZ_JAIBOA010000002.1"/>
</dbReference>
<gene>
    <name evidence="2" type="ORF">K1Y72_04150</name>
</gene>
<comment type="caution">
    <text evidence="2">The sequence shown here is derived from an EMBL/GenBank/DDBJ whole genome shotgun (WGS) entry which is preliminary data.</text>
</comment>
<dbReference type="Pfam" id="PF00158">
    <property type="entry name" value="Sigma54_activat"/>
    <property type="match status" value="1"/>
</dbReference>
<dbReference type="InterPro" id="IPR027417">
    <property type="entry name" value="P-loop_NTPase"/>
</dbReference>
<name>A0ABS7FMD9_9ACTN</name>
<feature type="domain" description="Sigma-54 factor interaction" evidence="1">
    <location>
        <begin position="169"/>
        <end position="228"/>
    </location>
</feature>
<evidence type="ECO:0000313" key="2">
    <source>
        <dbReference type="EMBL" id="MBW8481552.1"/>
    </source>
</evidence>
<dbReference type="EMBL" id="JAIBOA010000002">
    <property type="protein sequence ID" value="MBW8481552.1"/>
    <property type="molecule type" value="Genomic_DNA"/>
</dbReference>
<organism evidence="2 3">
    <name type="scientific">Actinomadura parmotrematis</name>
    <dbReference type="NCBI Taxonomy" id="2864039"/>
    <lineage>
        <taxon>Bacteria</taxon>
        <taxon>Bacillati</taxon>
        <taxon>Actinomycetota</taxon>
        <taxon>Actinomycetes</taxon>
        <taxon>Streptosporangiales</taxon>
        <taxon>Thermomonosporaceae</taxon>
        <taxon>Actinomadura</taxon>
    </lineage>
</organism>
<dbReference type="Proteomes" id="UP000774570">
    <property type="component" value="Unassembled WGS sequence"/>
</dbReference>
<evidence type="ECO:0000313" key="3">
    <source>
        <dbReference type="Proteomes" id="UP000774570"/>
    </source>
</evidence>